<feature type="compositionally biased region" description="Basic and acidic residues" evidence="3">
    <location>
        <begin position="929"/>
        <end position="960"/>
    </location>
</feature>
<feature type="compositionally biased region" description="Basic and acidic residues" evidence="3">
    <location>
        <begin position="1116"/>
        <end position="1125"/>
    </location>
</feature>
<evidence type="ECO:0000259" key="4">
    <source>
        <dbReference type="Pfam" id="PF04802"/>
    </source>
</evidence>
<evidence type="ECO:0000313" key="7">
    <source>
        <dbReference type="Proteomes" id="UP000242146"/>
    </source>
</evidence>
<dbReference type="InterPro" id="IPR006887">
    <property type="entry name" value="P4R3-like_central_dom"/>
</dbReference>
<feature type="compositionally biased region" description="Polar residues" evidence="3">
    <location>
        <begin position="1032"/>
        <end position="1050"/>
    </location>
</feature>
<evidence type="ECO:0000313" key="6">
    <source>
        <dbReference type="EMBL" id="ORX56350.1"/>
    </source>
</evidence>
<dbReference type="InterPro" id="IPR011993">
    <property type="entry name" value="PH-like_dom_sf"/>
</dbReference>
<feature type="compositionally biased region" description="Low complexity" evidence="3">
    <location>
        <begin position="990"/>
        <end position="1004"/>
    </location>
</feature>
<feature type="region of interest" description="Disordered" evidence="3">
    <location>
        <begin position="794"/>
        <end position="1125"/>
    </location>
</feature>
<dbReference type="GO" id="GO:0005654">
    <property type="term" value="C:nucleoplasm"/>
    <property type="evidence" value="ECO:0007669"/>
    <property type="project" value="TreeGrafter"/>
</dbReference>
<feature type="domain" description="Serine/threonine-protein phosphatase 4 regulatory subunit 3-like central" evidence="4">
    <location>
        <begin position="171"/>
        <end position="684"/>
    </location>
</feature>
<feature type="domain" description="PP4R3 EVH1-like" evidence="5">
    <location>
        <begin position="24"/>
        <end position="117"/>
    </location>
</feature>
<evidence type="ECO:0000259" key="5">
    <source>
        <dbReference type="Pfam" id="PF22972"/>
    </source>
</evidence>
<dbReference type="PANTHER" id="PTHR23318:SF0">
    <property type="entry name" value="SERINE_THREONINE-PROTEIN PHOSPHATASE 4 REGULATORY SUBUNIT 3"/>
    <property type="match status" value="1"/>
</dbReference>
<keyword evidence="2" id="KW-0539">Nucleus</keyword>
<dbReference type="Gene3D" id="2.30.29.30">
    <property type="entry name" value="Pleckstrin-homology domain (PH domain)/Phosphotyrosine-binding domain (PTB)"/>
    <property type="match status" value="1"/>
</dbReference>
<dbReference type="Proteomes" id="UP000242146">
    <property type="component" value="Unassembled WGS sequence"/>
</dbReference>
<dbReference type="AlphaFoldDB" id="A0A1X2GMF4"/>
<reference evidence="6 7" key="1">
    <citation type="submission" date="2016-07" db="EMBL/GenBank/DDBJ databases">
        <title>Pervasive Adenine N6-methylation of Active Genes in Fungi.</title>
        <authorList>
            <consortium name="DOE Joint Genome Institute"/>
            <person name="Mondo S.J."/>
            <person name="Dannebaum R.O."/>
            <person name="Kuo R.C."/>
            <person name="Labutti K."/>
            <person name="Haridas S."/>
            <person name="Kuo A."/>
            <person name="Salamov A."/>
            <person name="Ahrendt S.R."/>
            <person name="Lipzen A."/>
            <person name="Sullivan W."/>
            <person name="Andreopoulos W.B."/>
            <person name="Clum A."/>
            <person name="Lindquist E."/>
            <person name="Daum C."/>
            <person name="Ramamoorthy G.K."/>
            <person name="Gryganskyi A."/>
            <person name="Culley D."/>
            <person name="Magnuson J.K."/>
            <person name="James T.Y."/>
            <person name="O'Malley M.A."/>
            <person name="Stajich J.E."/>
            <person name="Spatafora J.W."/>
            <person name="Visel A."/>
            <person name="Grigoriev I.V."/>
        </authorList>
    </citation>
    <scope>NUCLEOTIDE SEQUENCE [LARGE SCALE GENOMIC DNA]</scope>
    <source>
        <strain evidence="6 7">NRRL 3301</strain>
    </source>
</reference>
<dbReference type="Pfam" id="PF22972">
    <property type="entry name" value="EVH1_PP4R3"/>
    <property type="match status" value="1"/>
</dbReference>
<feature type="compositionally biased region" description="Polar residues" evidence="3">
    <location>
        <begin position="1081"/>
        <end position="1092"/>
    </location>
</feature>
<gene>
    <name evidence="6" type="ORF">DM01DRAFT_1382605</name>
</gene>
<evidence type="ECO:0000256" key="3">
    <source>
        <dbReference type="SAM" id="MobiDB-lite"/>
    </source>
</evidence>
<dbReference type="GO" id="GO:0030289">
    <property type="term" value="C:protein phosphatase 4 complex"/>
    <property type="evidence" value="ECO:0007669"/>
    <property type="project" value="TreeGrafter"/>
</dbReference>
<feature type="compositionally biased region" description="Polar residues" evidence="3">
    <location>
        <begin position="1103"/>
        <end position="1115"/>
    </location>
</feature>
<feature type="compositionally biased region" description="Low complexity" evidence="3">
    <location>
        <begin position="911"/>
        <end position="922"/>
    </location>
</feature>
<name>A0A1X2GMF4_9FUNG</name>
<proteinExistence type="predicted"/>
<dbReference type="InterPro" id="IPR055236">
    <property type="entry name" value="EVH1_PP4R3"/>
</dbReference>
<protein>
    <submittedName>
        <fullName evidence="6">DUF625-domain-containing protein</fullName>
    </submittedName>
</protein>
<dbReference type="PANTHER" id="PTHR23318">
    <property type="entry name" value="ATP SYNTHASE GAMMA-RELATED"/>
    <property type="match status" value="1"/>
</dbReference>
<dbReference type="InterPro" id="IPR051137">
    <property type="entry name" value="PP4R3-like"/>
</dbReference>
<dbReference type="GO" id="GO:0072542">
    <property type="term" value="F:protein phosphatase activator activity"/>
    <property type="evidence" value="ECO:0007669"/>
    <property type="project" value="TreeGrafter"/>
</dbReference>
<accession>A0A1X2GMF4</accession>
<dbReference type="OrthoDB" id="27483at2759"/>
<sequence length="1125" mass="125923">MDTSEAQPPTETIAKFPQPSNSYRVKLFWLSNEDQWDDKGTGYCVYSQGIDAEPDEFSVQSEIDGSSLVDSKVVLEVEYQRQQDTLILWTENKQDYALSFQSESDCNDLWHRIQVKQDAQMATAMEGSTDDDDDFEIETTFNEPPQQPTNPLPDAELGNLGEIAAIVTKPLAPDAKERIVNHVLTTDYLSKLGILFESCEDLESTADLHTLYTIMKSLIMFSSSKLIKVIVMDDYITHVAGMLEYKPVRPFMKANYRNIIDAQTQMELAVPLNSDHIMTKIRETFRMQYLKDVILARSLNKELASALQHAILLSQMDIIDHIGNDHVFLGDLFDLQKQPSATLEQKQKVVSCVLQLISISKGLSIAQRTSLFRTLVNYGLFDILEVAITSEIQALRIAGVDALSSMVETDVSLARTNLLKHMEEKKAGVRETDLLDSILDNFASLHDTGPKIQYHESLKLLMESPNSMPGAFSTELHRKQSYEMDNLLVAFYDDHVNRLLEPFLALAVEPMPLEGSFTVMELNHDEIDAYSNLLEFLGFCVKHHSFRIRHKLINSDVFAKITQLYRCRYTTLRLDVLRFFRTVVGRHDDFYDRQLIKHQVFLPTVRVFLDTNHRDNLPNSAFLDLIDFVCGQVPRLAIPPKMTVTPKLPVYSKLLVSHLVETFGQTFETVTYVPLFKDMQELYDRFHKKVDSPTPLDMDADVLDGDEKARVSEERYFNESDDENEQFHTALDSFPGDDLAAVAVSPPLLPKHDSDDDDDSQDMLATKISLSKQLSPPPALEDEGAPLSMAADGITVDEHDPTPSSKPALPPLKRQDDDDDDDILAVKAKATRSPDSDLAGGPLASPKRRSVSFKTKNDAMAARPKLTRASPTFKITTTSLQLGSTKEDGDVSPSPLTDQPESNAAADERNPSQQHQLSSPSSLEDDSDDRDHDMPSLKPRHLDDHPKDANALEDRAKDAQEEQPSSMKRRHLDDDDTDDNLPTKHRKNGSADPSPTSSDPESTTNTIAPTHVLPPANGQEDPDDPQEDTLAPTHNSVHQSPQPGTFSVQGGQAEEDQKSPRSKQKPVAQRSRLAKRRNQSDEPTTNLASTKTTRAKSRRLISPTAQPSSPPTDINNAKEDPNTSN</sequence>
<dbReference type="EMBL" id="MCGT01000010">
    <property type="protein sequence ID" value="ORX56350.1"/>
    <property type="molecule type" value="Genomic_DNA"/>
</dbReference>
<evidence type="ECO:0000256" key="1">
    <source>
        <dbReference type="ARBA" id="ARBA00004123"/>
    </source>
</evidence>
<dbReference type="Pfam" id="PF04802">
    <property type="entry name" value="PP4R3"/>
    <property type="match status" value="1"/>
</dbReference>
<organism evidence="6 7">
    <name type="scientific">Hesseltinella vesiculosa</name>
    <dbReference type="NCBI Taxonomy" id="101127"/>
    <lineage>
        <taxon>Eukaryota</taxon>
        <taxon>Fungi</taxon>
        <taxon>Fungi incertae sedis</taxon>
        <taxon>Mucoromycota</taxon>
        <taxon>Mucoromycotina</taxon>
        <taxon>Mucoromycetes</taxon>
        <taxon>Mucorales</taxon>
        <taxon>Cunninghamellaceae</taxon>
        <taxon>Hesseltinella</taxon>
    </lineage>
</organism>
<comment type="caution">
    <text evidence="6">The sequence shown here is derived from an EMBL/GenBank/DDBJ whole genome shotgun (WGS) entry which is preliminary data.</text>
</comment>
<dbReference type="GO" id="GO:0006974">
    <property type="term" value="P:DNA damage response"/>
    <property type="evidence" value="ECO:0007669"/>
    <property type="project" value="TreeGrafter"/>
</dbReference>
<dbReference type="STRING" id="101127.A0A1X2GMF4"/>
<evidence type="ECO:0000256" key="2">
    <source>
        <dbReference type="ARBA" id="ARBA00023242"/>
    </source>
</evidence>
<keyword evidence="7" id="KW-1185">Reference proteome</keyword>
<dbReference type="SUPFAM" id="SSF50729">
    <property type="entry name" value="PH domain-like"/>
    <property type="match status" value="1"/>
</dbReference>
<feature type="compositionally biased region" description="Polar residues" evidence="3">
    <location>
        <begin position="869"/>
        <end position="884"/>
    </location>
</feature>
<comment type="subcellular location">
    <subcellularLocation>
        <location evidence="1">Nucleus</location>
    </subcellularLocation>
</comment>